<evidence type="ECO:0000256" key="3">
    <source>
        <dbReference type="ARBA" id="ARBA00022989"/>
    </source>
</evidence>
<evidence type="ECO:0000313" key="8">
    <source>
        <dbReference type="Proteomes" id="UP000243205"/>
    </source>
</evidence>
<sequence length="209" mass="22353">MDQKTTGGFSGMLRATLDFIRQMLLAPAAQLRDMEKSGGFTEPVLLIVRLGLLAGVVRIFVTFYHMANGASVGLLRALSAILFVPVSLLAISYIAAFLLWLAMRLLGRNSELETAFRVVAHLCALAPLAVLALAIPYLGNLLLFAALAYLLVIAAIEVYQLGSNTAWAVFGVGCALLALFAVAAEYRARQPQSCCPVAVELVQEAAPRS</sequence>
<evidence type="ECO:0000256" key="5">
    <source>
        <dbReference type="SAM" id="Phobius"/>
    </source>
</evidence>
<evidence type="ECO:0000313" key="7">
    <source>
        <dbReference type="EMBL" id="SDE40943.1"/>
    </source>
</evidence>
<keyword evidence="8" id="KW-1185">Reference proteome</keyword>
<accession>A0A1G7CP02</accession>
<dbReference type="Proteomes" id="UP000243205">
    <property type="component" value="Unassembled WGS sequence"/>
</dbReference>
<dbReference type="RefSeq" id="WP_092078844.1">
    <property type="nucleotide sequence ID" value="NZ_FNAQ01000010.1"/>
</dbReference>
<keyword evidence="2 5" id="KW-0812">Transmembrane</keyword>
<gene>
    <name evidence="7" type="ORF">SAMN05661003_11050</name>
</gene>
<feature type="transmembrane region" description="Helical" evidence="5">
    <location>
        <begin position="166"/>
        <end position="186"/>
    </location>
</feature>
<evidence type="ECO:0000256" key="4">
    <source>
        <dbReference type="ARBA" id="ARBA00023136"/>
    </source>
</evidence>
<evidence type="ECO:0000256" key="1">
    <source>
        <dbReference type="ARBA" id="ARBA00004141"/>
    </source>
</evidence>
<comment type="subcellular location">
    <subcellularLocation>
        <location evidence="1">Membrane</location>
        <topology evidence="1">Multi-pass membrane protein</topology>
    </subcellularLocation>
</comment>
<feature type="transmembrane region" description="Helical" evidence="5">
    <location>
        <begin position="44"/>
        <end position="65"/>
    </location>
</feature>
<dbReference type="EMBL" id="FNAQ01000010">
    <property type="protein sequence ID" value="SDE40943.1"/>
    <property type="molecule type" value="Genomic_DNA"/>
</dbReference>
<proteinExistence type="predicted"/>
<evidence type="ECO:0000259" key="6">
    <source>
        <dbReference type="Pfam" id="PF04893"/>
    </source>
</evidence>
<feature type="domain" description="Yip1" evidence="6">
    <location>
        <begin position="22"/>
        <end position="183"/>
    </location>
</feature>
<keyword evidence="4 5" id="KW-0472">Membrane</keyword>
<keyword evidence="3 5" id="KW-1133">Transmembrane helix</keyword>
<name>A0A1G7CP02_9BACT</name>
<feature type="transmembrane region" description="Helical" evidence="5">
    <location>
        <begin position="114"/>
        <end position="135"/>
    </location>
</feature>
<dbReference type="OrthoDB" id="5469864at2"/>
<dbReference type="Pfam" id="PF04893">
    <property type="entry name" value="Yip1"/>
    <property type="match status" value="1"/>
</dbReference>
<feature type="transmembrane region" description="Helical" evidence="5">
    <location>
        <begin position="141"/>
        <end position="159"/>
    </location>
</feature>
<dbReference type="GO" id="GO:0016020">
    <property type="term" value="C:membrane"/>
    <property type="evidence" value="ECO:0007669"/>
    <property type="project" value="UniProtKB-SubCell"/>
</dbReference>
<reference evidence="8" key="1">
    <citation type="submission" date="2016-10" db="EMBL/GenBank/DDBJ databases">
        <authorList>
            <person name="Varghese N."/>
            <person name="Submissions S."/>
        </authorList>
    </citation>
    <scope>NUCLEOTIDE SEQUENCE [LARGE SCALE GENOMIC DNA]</scope>
    <source>
        <strain evidence="8">DSM 8987</strain>
    </source>
</reference>
<evidence type="ECO:0000256" key="2">
    <source>
        <dbReference type="ARBA" id="ARBA00022692"/>
    </source>
</evidence>
<organism evidence="7 8">
    <name type="scientific">Desulfuromonas thiophila</name>
    <dbReference type="NCBI Taxonomy" id="57664"/>
    <lineage>
        <taxon>Bacteria</taxon>
        <taxon>Pseudomonadati</taxon>
        <taxon>Thermodesulfobacteriota</taxon>
        <taxon>Desulfuromonadia</taxon>
        <taxon>Desulfuromonadales</taxon>
        <taxon>Desulfuromonadaceae</taxon>
        <taxon>Desulfuromonas</taxon>
    </lineage>
</organism>
<protein>
    <submittedName>
        <fullName evidence="7">Yip1 domain-containing protein</fullName>
    </submittedName>
</protein>
<dbReference type="InterPro" id="IPR006977">
    <property type="entry name" value="Yip1_dom"/>
</dbReference>
<dbReference type="AlphaFoldDB" id="A0A1G7CP02"/>
<feature type="transmembrane region" description="Helical" evidence="5">
    <location>
        <begin position="77"/>
        <end position="102"/>
    </location>
</feature>